<gene>
    <name evidence="7" type="ORF">PBRA_001686</name>
</gene>
<dbReference type="Proteomes" id="UP000039324">
    <property type="component" value="Unassembled WGS sequence"/>
</dbReference>
<evidence type="ECO:0000256" key="4">
    <source>
        <dbReference type="SAM" id="MobiDB-lite"/>
    </source>
</evidence>
<evidence type="ECO:0000313" key="7">
    <source>
        <dbReference type="EMBL" id="CEP00632.1"/>
    </source>
</evidence>
<dbReference type="SMART" id="SM01014">
    <property type="entry name" value="ARID"/>
    <property type="match status" value="1"/>
</dbReference>
<keyword evidence="2" id="KW-0863">Zinc-finger</keyword>
<dbReference type="Gene3D" id="1.10.150.60">
    <property type="entry name" value="ARID DNA-binding domain"/>
    <property type="match status" value="1"/>
</dbReference>
<dbReference type="PROSITE" id="PS51050">
    <property type="entry name" value="ZF_CW"/>
    <property type="match status" value="1"/>
</dbReference>
<feature type="domain" description="CW-type" evidence="6">
    <location>
        <begin position="267"/>
        <end position="322"/>
    </location>
</feature>
<evidence type="ECO:0000259" key="6">
    <source>
        <dbReference type="PROSITE" id="PS51050"/>
    </source>
</evidence>
<dbReference type="EMBL" id="CDSF01000101">
    <property type="protein sequence ID" value="CEP00632.1"/>
    <property type="molecule type" value="Genomic_DNA"/>
</dbReference>
<keyword evidence="8" id="KW-1185">Reference proteome</keyword>
<dbReference type="GO" id="GO:0008270">
    <property type="term" value="F:zinc ion binding"/>
    <property type="evidence" value="ECO:0007669"/>
    <property type="project" value="UniProtKB-KW"/>
</dbReference>
<reference evidence="7 8" key="1">
    <citation type="submission" date="2015-02" db="EMBL/GenBank/DDBJ databases">
        <authorList>
            <person name="Chooi Y.-H."/>
        </authorList>
    </citation>
    <scope>NUCLEOTIDE SEQUENCE [LARGE SCALE GENOMIC DNA]</scope>
    <source>
        <strain evidence="7">E3</strain>
    </source>
</reference>
<dbReference type="PROSITE" id="PS51011">
    <property type="entry name" value="ARID"/>
    <property type="match status" value="1"/>
</dbReference>
<dbReference type="OrthoDB" id="338531at2759"/>
<evidence type="ECO:0008006" key="9">
    <source>
        <dbReference type="Google" id="ProtNLM"/>
    </source>
</evidence>
<dbReference type="CDD" id="cd16100">
    <property type="entry name" value="ARID"/>
    <property type="match status" value="1"/>
</dbReference>
<dbReference type="Pfam" id="PF07496">
    <property type="entry name" value="zf-CW"/>
    <property type="match status" value="1"/>
</dbReference>
<accession>A0A0G4IZH9</accession>
<evidence type="ECO:0000256" key="1">
    <source>
        <dbReference type="ARBA" id="ARBA00022723"/>
    </source>
</evidence>
<evidence type="ECO:0000259" key="5">
    <source>
        <dbReference type="PROSITE" id="PS51011"/>
    </source>
</evidence>
<dbReference type="Gene3D" id="3.30.40.10">
    <property type="entry name" value="Zinc/RING finger domain, C3HC4 (zinc finger)"/>
    <property type="match status" value="1"/>
</dbReference>
<feature type="domain" description="ARID" evidence="5">
    <location>
        <begin position="338"/>
        <end position="432"/>
    </location>
</feature>
<dbReference type="GO" id="GO:0003677">
    <property type="term" value="F:DNA binding"/>
    <property type="evidence" value="ECO:0007669"/>
    <property type="project" value="InterPro"/>
</dbReference>
<proteinExistence type="predicted"/>
<dbReference type="SMART" id="SM00249">
    <property type="entry name" value="PHD"/>
    <property type="match status" value="1"/>
</dbReference>
<protein>
    <recommendedName>
        <fullName evidence="9">ARID domain-containing protein</fullName>
    </recommendedName>
</protein>
<dbReference type="SUPFAM" id="SSF46774">
    <property type="entry name" value="ARID-like"/>
    <property type="match status" value="1"/>
</dbReference>
<dbReference type="InterPro" id="IPR013083">
    <property type="entry name" value="Znf_RING/FYVE/PHD"/>
</dbReference>
<keyword evidence="1" id="KW-0479">Metal-binding</keyword>
<dbReference type="STRING" id="37360.A0A0G4IZH9"/>
<dbReference type="Gene3D" id="3.30.40.100">
    <property type="match status" value="1"/>
</dbReference>
<dbReference type="InterPro" id="IPR001606">
    <property type="entry name" value="ARID_dom"/>
</dbReference>
<dbReference type="Pfam" id="PF01388">
    <property type="entry name" value="ARID"/>
    <property type="match status" value="1"/>
</dbReference>
<evidence type="ECO:0000256" key="3">
    <source>
        <dbReference type="ARBA" id="ARBA00022833"/>
    </source>
</evidence>
<name>A0A0G4IZH9_PLABS</name>
<dbReference type="InterPro" id="IPR001965">
    <property type="entry name" value="Znf_PHD"/>
</dbReference>
<dbReference type="PANTHER" id="PTHR46691">
    <property type="entry name" value="HIGH MOBILITY GROUP B PROTEIN 9"/>
    <property type="match status" value="1"/>
</dbReference>
<keyword evidence="3" id="KW-0862">Zinc</keyword>
<evidence type="ECO:0000256" key="2">
    <source>
        <dbReference type="ARBA" id="ARBA00022771"/>
    </source>
</evidence>
<dbReference type="AlphaFoldDB" id="A0A0G4IZH9"/>
<evidence type="ECO:0000313" key="8">
    <source>
        <dbReference type="Proteomes" id="UP000039324"/>
    </source>
</evidence>
<dbReference type="InterPro" id="IPR036431">
    <property type="entry name" value="ARID_dom_sf"/>
</dbReference>
<dbReference type="SMART" id="SM00501">
    <property type="entry name" value="BRIGHT"/>
    <property type="match status" value="1"/>
</dbReference>
<dbReference type="PANTHER" id="PTHR46691:SF1">
    <property type="entry name" value="AT-RICH INTERACTIVE DOMAIN-CONTAINING PROTEIN 2"/>
    <property type="match status" value="1"/>
</dbReference>
<feature type="region of interest" description="Disordered" evidence="4">
    <location>
        <begin position="192"/>
        <end position="241"/>
    </location>
</feature>
<organism evidence="7 8">
    <name type="scientific">Plasmodiophora brassicae</name>
    <name type="common">Clubroot disease agent</name>
    <dbReference type="NCBI Taxonomy" id="37360"/>
    <lineage>
        <taxon>Eukaryota</taxon>
        <taxon>Sar</taxon>
        <taxon>Rhizaria</taxon>
        <taxon>Endomyxa</taxon>
        <taxon>Phytomyxea</taxon>
        <taxon>Plasmodiophorida</taxon>
        <taxon>Plasmodiophoridae</taxon>
        <taxon>Plasmodiophora</taxon>
    </lineage>
</organism>
<sequence>MVIAACTAHLLGIACGNRGCGRAPAEQVRILCGAHAHLCVRCATLFDRNQFCQHCDEIYADATHLEPSWISCISCQRSVHRQCELKSGTPLSLMTQGPGWFKCRQCRERGTAFTPFGSVLQVPTPYSGGKRVLFTGSDDDSADDDTDGTPGAFLDFAFLILKAAEHVKASSSQDTTLSSFLIENPALDSNSSNVSCSMADGDVPDPASGGSPAANDQKGKRRRSKAARTERQEKIASSNASLPNMRKTILTLAAGSVPKPEGDTGIGGVECHWAQCDNPRCLKWRRLPQNLPLDALRGKWTCKMNRWDPQHSSCDDPEQELFPGEALPDLIPGDHDYDQQKAEFYTQLKKFLEDISCPMLRNPTLGGKDLDLFHLYRQVTQRGGFDMVVAIEGTWARIFRTLPNYSPTVTDASYRLKRYYQEFLQSFEQRMFFRKDMCDIQVKKFQSRRAKKTKQADPSSPVQALLNPTNAIDNLVAYSLSAAKLPNRVPPQCIICKRGDQLVPCDPNAGALRVWSTPGSATSPSILVCRQCLATRCSPPRSTLPGSSPVLPRIPIDGLKEFAKASTIQAGFVGTVKERTDRPLPAAVPSKFYQSLPVQFPAPMP</sequence>
<dbReference type="InterPro" id="IPR011124">
    <property type="entry name" value="Znf_CW"/>
</dbReference>